<dbReference type="KEGG" id="gem:GM21_0308"/>
<name>C6DYB5_GEOSM</name>
<proteinExistence type="predicted"/>
<dbReference type="STRING" id="443144.GM21_0308"/>
<dbReference type="AlphaFoldDB" id="C6DYB5"/>
<protein>
    <recommendedName>
        <fullName evidence="3">Cathelicidin antimicrobial peptide C-terminal domain-containing protein</fullName>
    </recommendedName>
</protein>
<keyword evidence="1" id="KW-0732">Signal</keyword>
<evidence type="ECO:0008006" key="3">
    <source>
        <dbReference type="Google" id="ProtNLM"/>
    </source>
</evidence>
<reference evidence="2" key="1">
    <citation type="submission" date="2009-07" db="EMBL/GenBank/DDBJ databases">
        <title>Complete sequence of Geobacter sp. M21.</title>
        <authorList>
            <consortium name="US DOE Joint Genome Institute"/>
            <person name="Lucas S."/>
            <person name="Copeland A."/>
            <person name="Lapidus A."/>
            <person name="Glavina del Rio T."/>
            <person name="Dalin E."/>
            <person name="Tice H."/>
            <person name="Bruce D."/>
            <person name="Goodwin L."/>
            <person name="Pitluck S."/>
            <person name="Saunders E."/>
            <person name="Brettin T."/>
            <person name="Detter J.C."/>
            <person name="Han C."/>
            <person name="Larimer F."/>
            <person name="Land M."/>
            <person name="Hauser L."/>
            <person name="Kyrpides N."/>
            <person name="Ovchinnikova G."/>
            <person name="Lovley D."/>
        </authorList>
    </citation>
    <scope>NUCLEOTIDE SEQUENCE [LARGE SCALE GENOMIC DNA]</scope>
    <source>
        <strain evidence="2">M21</strain>
    </source>
</reference>
<feature type="chain" id="PRO_5002963276" description="Cathelicidin antimicrobial peptide C-terminal domain-containing protein" evidence="1">
    <location>
        <begin position="19"/>
        <end position="63"/>
    </location>
</feature>
<dbReference type="HOGENOM" id="CLU_192805_3_1_7"/>
<dbReference type="PROSITE" id="PS51257">
    <property type="entry name" value="PROKAR_LIPOPROTEIN"/>
    <property type="match status" value="1"/>
</dbReference>
<sequence length="63" mass="6703">MKMSKIGLVALLICSVAAGVSGCKKEGPAERAGKEIDRSVEKAGKEFEKAGNKIDNIIKEINK</sequence>
<gene>
    <name evidence="2" type="ordered locus">GM21_0308</name>
</gene>
<dbReference type="OrthoDB" id="5461124at2"/>
<dbReference type="EMBL" id="CP001661">
    <property type="protein sequence ID" value="ACT16390.1"/>
    <property type="molecule type" value="Genomic_DNA"/>
</dbReference>
<evidence type="ECO:0000313" key="2">
    <source>
        <dbReference type="EMBL" id="ACT16390.1"/>
    </source>
</evidence>
<evidence type="ECO:0000256" key="1">
    <source>
        <dbReference type="SAM" id="SignalP"/>
    </source>
</evidence>
<accession>C6DYB5</accession>
<feature type="signal peptide" evidence="1">
    <location>
        <begin position="1"/>
        <end position="18"/>
    </location>
</feature>
<organism evidence="2">
    <name type="scientific">Geobacter sp. (strain M21)</name>
    <dbReference type="NCBI Taxonomy" id="443144"/>
    <lineage>
        <taxon>Bacteria</taxon>
        <taxon>Pseudomonadati</taxon>
        <taxon>Thermodesulfobacteriota</taxon>
        <taxon>Desulfuromonadia</taxon>
        <taxon>Geobacterales</taxon>
        <taxon>Geobacteraceae</taxon>
        <taxon>Geobacter</taxon>
    </lineage>
</organism>